<dbReference type="PANTHER" id="PTHR21937:SF6">
    <property type="entry name" value="CCDC66 DOMAIN-CONTAINING PROTEIN"/>
    <property type="match status" value="1"/>
</dbReference>
<gene>
    <name evidence="1" type="ORF">NP493_457g02021</name>
</gene>
<dbReference type="EMBL" id="JAODUO010000459">
    <property type="protein sequence ID" value="KAK2180071.1"/>
    <property type="molecule type" value="Genomic_DNA"/>
</dbReference>
<name>A0AAD9NTG4_RIDPI</name>
<proteinExistence type="predicted"/>
<evidence type="ECO:0000313" key="1">
    <source>
        <dbReference type="EMBL" id="KAK2180071.1"/>
    </source>
</evidence>
<keyword evidence="2" id="KW-1185">Reference proteome</keyword>
<dbReference type="Proteomes" id="UP001209878">
    <property type="component" value="Unassembled WGS sequence"/>
</dbReference>
<reference evidence="1" key="1">
    <citation type="journal article" date="2023" name="Mol. Biol. Evol.">
        <title>Third-Generation Sequencing Reveals the Adaptive Role of the Epigenome in Three Deep-Sea Polychaetes.</title>
        <authorList>
            <person name="Perez M."/>
            <person name="Aroh O."/>
            <person name="Sun Y."/>
            <person name="Lan Y."/>
            <person name="Juniper S.K."/>
            <person name="Young C.R."/>
            <person name="Angers B."/>
            <person name="Qian P.Y."/>
        </authorList>
    </citation>
    <scope>NUCLEOTIDE SEQUENCE</scope>
    <source>
        <strain evidence="1">R07B-5</strain>
    </source>
</reference>
<organism evidence="1 2">
    <name type="scientific">Ridgeia piscesae</name>
    <name type="common">Tubeworm</name>
    <dbReference type="NCBI Taxonomy" id="27915"/>
    <lineage>
        <taxon>Eukaryota</taxon>
        <taxon>Metazoa</taxon>
        <taxon>Spiralia</taxon>
        <taxon>Lophotrochozoa</taxon>
        <taxon>Annelida</taxon>
        <taxon>Polychaeta</taxon>
        <taxon>Sedentaria</taxon>
        <taxon>Canalipalpata</taxon>
        <taxon>Sabellida</taxon>
        <taxon>Siboglinidae</taxon>
        <taxon>Ridgeia</taxon>
    </lineage>
</organism>
<dbReference type="AlphaFoldDB" id="A0AAD9NTG4"/>
<protein>
    <submittedName>
        <fullName evidence="1">Uncharacterized protein</fullName>
    </submittedName>
</protein>
<sequence length="235" mass="26466">MVSAEFTSLPVLVPDDILRQKRIVRRQSRMTSAISARSFRGDRELLLPKTYTTRKGALVLFTPPGEFSLTEFDKVYLNKAFSDNYIDYANTFGSLARLAQSVLMYGDDEKEDEDASLSETQAKTHMKFLHTPHDNMLDTRSQPGGDVSQYLRELKSTRCSTTSSYKGTSDEDKDTKVEDRWPGDTVTPVTTSDMVTVDGDTLIGHYTTPVSRVSITMSPERSVSYQLLQTVMLDF</sequence>
<dbReference type="PANTHER" id="PTHR21937">
    <property type="entry name" value="CCDC66 DOMAIN-CONTAINING PROTEIN"/>
    <property type="match status" value="1"/>
</dbReference>
<evidence type="ECO:0000313" key="2">
    <source>
        <dbReference type="Proteomes" id="UP001209878"/>
    </source>
</evidence>
<comment type="caution">
    <text evidence="1">The sequence shown here is derived from an EMBL/GenBank/DDBJ whole genome shotgun (WGS) entry which is preliminary data.</text>
</comment>
<dbReference type="InterPro" id="IPR031440">
    <property type="entry name" value="DUF4670"/>
</dbReference>
<accession>A0AAD9NTG4</accession>